<dbReference type="Gene3D" id="1.20.1270.210">
    <property type="match status" value="1"/>
</dbReference>
<sequence length="380" mass="42858">MGLLQKLGMRRYKAESPTSTWLRGESFEGYSENMALGIPTVYACVRVLSETIAAMPLDLYRKRADGGRERADDHVLQDLMRHRPNTYQTGGEFREFLMVCLCLRGNAFVFVERQAGQVVALWPLRPDCVAVEPQPDNSILYRYADEKRAVVYGQDEVLHIRGLSTDGVVGVSPIATLRRAMELPHVLGAYTTALFRQQARPSGVLKTDRDVTPEAAARLRDDWERRFSGPAGAGRTVILDGGLSYEQIGLSSEDAETLATWKWSLEEIARCFRVPVHLLGHLDRMSFNNVEQLAHEFLTLSLTPWLTRLEARFNLQLLTEGERAAGLYFEHNAANLLRAGTLERFQSYQIARQAGVMTANEIRQRENLPRHPEGDSLNVL</sequence>
<dbReference type="EMBL" id="CP002085">
    <property type="protein sequence ID" value="ADK85601.1"/>
    <property type="molecule type" value="Genomic_DNA"/>
</dbReference>
<dbReference type="KEGG" id="dbr:Deba_2237"/>
<gene>
    <name evidence="1" type="ordered locus">Deba_2237</name>
</gene>
<dbReference type="HOGENOM" id="CLU_033789_0_1_7"/>
<dbReference type="Proteomes" id="UP000009047">
    <property type="component" value="Chromosome"/>
</dbReference>
<dbReference type="Gene3D" id="3.40.140.120">
    <property type="match status" value="1"/>
</dbReference>
<protein>
    <submittedName>
        <fullName evidence="1">Phage portal protein, HK97 family</fullName>
    </submittedName>
</protein>
<dbReference type="InterPro" id="IPR006427">
    <property type="entry name" value="Portal_HK97"/>
</dbReference>
<dbReference type="OrthoDB" id="9765386at2"/>
<dbReference type="STRING" id="644282.Deba_2237"/>
<dbReference type="InterPro" id="IPR006944">
    <property type="entry name" value="Phage/GTA_portal"/>
</dbReference>
<dbReference type="Gene3D" id="3.30.1120.70">
    <property type="match status" value="1"/>
</dbReference>
<dbReference type="RefSeq" id="WP_013259042.1">
    <property type="nucleotide sequence ID" value="NC_014365.1"/>
</dbReference>
<proteinExistence type="predicted"/>
<dbReference type="NCBIfam" id="TIGR01537">
    <property type="entry name" value="portal_HK97"/>
    <property type="match status" value="1"/>
</dbReference>
<name>E1QJ58_DESB2</name>
<reference evidence="1 2" key="1">
    <citation type="journal article" date="2010" name="Stand. Genomic Sci.">
        <title>Complete genome sequence of Desulfarculus baarsii type strain (2st14).</title>
        <authorList>
            <person name="Sun H."/>
            <person name="Spring S."/>
            <person name="Lapidus A."/>
            <person name="Davenport K."/>
            <person name="Del Rio T.G."/>
            <person name="Tice H."/>
            <person name="Nolan M."/>
            <person name="Copeland A."/>
            <person name="Cheng J.F."/>
            <person name="Lucas S."/>
            <person name="Tapia R."/>
            <person name="Goodwin L."/>
            <person name="Pitluck S."/>
            <person name="Ivanova N."/>
            <person name="Pagani I."/>
            <person name="Mavromatis K."/>
            <person name="Ovchinnikova G."/>
            <person name="Pati A."/>
            <person name="Chen A."/>
            <person name="Palaniappan K."/>
            <person name="Hauser L."/>
            <person name="Chang Y.J."/>
            <person name="Jeffries C.D."/>
            <person name="Detter J.C."/>
            <person name="Han C."/>
            <person name="Rohde M."/>
            <person name="Brambilla E."/>
            <person name="Goker M."/>
            <person name="Woyke T."/>
            <person name="Bristow J."/>
            <person name="Eisen J.A."/>
            <person name="Markowitz V."/>
            <person name="Hugenholtz P."/>
            <person name="Kyrpides N.C."/>
            <person name="Klenk H.P."/>
            <person name="Land M."/>
        </authorList>
    </citation>
    <scope>NUCLEOTIDE SEQUENCE [LARGE SCALE GENOMIC DNA]</scope>
    <source>
        <strain evidence="2">ATCC 33931 / DSM 2075 / LMG 7858 / VKM B-1802 / 2st14</strain>
    </source>
</reference>
<dbReference type="AlphaFoldDB" id="E1QJ58"/>
<keyword evidence="2" id="KW-1185">Reference proteome</keyword>
<organism evidence="1 2">
    <name type="scientific">Desulfarculus baarsii (strain ATCC 33931 / DSM 2075 / LMG 7858 / VKM B-1802 / 2st14)</name>
    <dbReference type="NCBI Taxonomy" id="644282"/>
    <lineage>
        <taxon>Bacteria</taxon>
        <taxon>Pseudomonadati</taxon>
        <taxon>Thermodesulfobacteriota</taxon>
        <taxon>Desulfarculia</taxon>
        <taxon>Desulfarculales</taxon>
        <taxon>Desulfarculaceae</taxon>
        <taxon>Desulfarculus</taxon>
    </lineage>
</organism>
<dbReference type="Pfam" id="PF04860">
    <property type="entry name" value="Phage_portal"/>
    <property type="match status" value="1"/>
</dbReference>
<evidence type="ECO:0000313" key="1">
    <source>
        <dbReference type="EMBL" id="ADK85601.1"/>
    </source>
</evidence>
<accession>E1QJ58</accession>
<evidence type="ECO:0000313" key="2">
    <source>
        <dbReference type="Proteomes" id="UP000009047"/>
    </source>
</evidence>
<dbReference type="eggNOG" id="COG4695">
    <property type="taxonomic scope" value="Bacteria"/>
</dbReference>